<evidence type="ECO:0000313" key="4">
    <source>
        <dbReference type="Proteomes" id="UP000092932"/>
    </source>
</evidence>
<keyword evidence="1 3" id="KW-0378">Hydrolase</keyword>
<protein>
    <submittedName>
        <fullName evidence="3">Lipase 2</fullName>
        <ecNumber evidence="3">3.1.1.3</ecNumber>
    </submittedName>
</protein>
<dbReference type="GO" id="GO:0004806">
    <property type="term" value="F:triacylglycerol lipase activity"/>
    <property type="evidence" value="ECO:0007669"/>
    <property type="project" value="UniProtKB-EC"/>
</dbReference>
<dbReference type="AlphaFoldDB" id="A0A1B2AAI3"/>
<dbReference type="InterPro" id="IPR050300">
    <property type="entry name" value="GDXG_lipolytic_enzyme"/>
</dbReference>
<reference evidence="3 4" key="1">
    <citation type="submission" date="2016-07" db="EMBL/GenBank/DDBJ databases">
        <title>Complete genome sequence of Altererythrobacter dongtanensis KCTC 22672, a type strain with esterase isolated from tidal flat.</title>
        <authorList>
            <person name="Cheng H."/>
            <person name="Wu Y.-H."/>
            <person name="Zhou P."/>
            <person name="Huo Y.-Y."/>
            <person name="Wang C.-S."/>
            <person name="Xu X.-W."/>
        </authorList>
    </citation>
    <scope>NUCLEOTIDE SEQUENCE [LARGE SCALE GENOMIC DNA]</scope>
    <source>
        <strain evidence="3 4">KCTC 22672</strain>
    </source>
</reference>
<dbReference type="KEGG" id="ado:A6F68_00553"/>
<name>A0A1B2AAI3_9SPHN</name>
<dbReference type="OrthoDB" id="9771666at2"/>
<dbReference type="SUPFAM" id="SSF53474">
    <property type="entry name" value="alpha/beta-Hydrolases"/>
    <property type="match status" value="1"/>
</dbReference>
<proteinExistence type="predicted"/>
<dbReference type="PANTHER" id="PTHR48081">
    <property type="entry name" value="AB HYDROLASE SUPERFAMILY PROTEIN C4A8.06C"/>
    <property type="match status" value="1"/>
</dbReference>
<dbReference type="InterPro" id="IPR049492">
    <property type="entry name" value="BD-FAE-like_dom"/>
</dbReference>
<accession>A0A1B2AAI3</accession>
<dbReference type="EMBL" id="CP016591">
    <property type="protein sequence ID" value="ANY19088.1"/>
    <property type="molecule type" value="Genomic_DNA"/>
</dbReference>
<dbReference type="EC" id="3.1.1.3" evidence="3"/>
<keyword evidence="4" id="KW-1185">Reference proteome</keyword>
<dbReference type="PANTHER" id="PTHR48081:SF9">
    <property type="entry name" value="CARBOXYLESTERASE"/>
    <property type="match status" value="1"/>
</dbReference>
<evidence type="ECO:0000259" key="2">
    <source>
        <dbReference type="Pfam" id="PF20434"/>
    </source>
</evidence>
<feature type="domain" description="BD-FAE-like" evidence="2">
    <location>
        <begin position="78"/>
        <end position="256"/>
    </location>
</feature>
<dbReference type="STRING" id="692370.A6F68_00553"/>
<sequence length="322" mass="34212">MNRRRAKRWIMGVAFAFGLLALAAFGLWRWAEAQGSAATLEWVDARFPRSTAVSLAARAQYGTDPAQRAELWVPAGESTDQAKPLVVFVHGGGWHSGAPEDYRFVARTLGEAGFATALVGYRLVPDGRYPAMLQDTAAAIAWARKAAAGNGVATDRIVLAGHSAGAYNVLMMTLDPRWLAAAGVPESAIGGTISLAGPADFYPFTSDSARNALGHVDDPATTQPITFARGDAPPLLLMHGTADTVVRVRNARRLAAAVEARGGRVEEREYEGMGHAGIIMALSKPFAQGGIVREPLIDFARRVTAPASPAESPSVPVQRETR</sequence>
<dbReference type="InterPro" id="IPR029058">
    <property type="entry name" value="AB_hydrolase_fold"/>
</dbReference>
<dbReference type="Pfam" id="PF20434">
    <property type="entry name" value="BD-FAE"/>
    <property type="match status" value="1"/>
</dbReference>
<dbReference type="Gene3D" id="3.40.50.1820">
    <property type="entry name" value="alpha/beta hydrolase"/>
    <property type="match status" value="1"/>
</dbReference>
<dbReference type="Proteomes" id="UP000092932">
    <property type="component" value="Chromosome"/>
</dbReference>
<evidence type="ECO:0000256" key="1">
    <source>
        <dbReference type="ARBA" id="ARBA00022801"/>
    </source>
</evidence>
<evidence type="ECO:0000313" key="3">
    <source>
        <dbReference type="EMBL" id="ANY19088.1"/>
    </source>
</evidence>
<organism evidence="3 4">
    <name type="scientific">Tsuneonella dongtanensis</name>
    <dbReference type="NCBI Taxonomy" id="692370"/>
    <lineage>
        <taxon>Bacteria</taxon>
        <taxon>Pseudomonadati</taxon>
        <taxon>Pseudomonadota</taxon>
        <taxon>Alphaproteobacteria</taxon>
        <taxon>Sphingomonadales</taxon>
        <taxon>Erythrobacteraceae</taxon>
        <taxon>Tsuneonella</taxon>
    </lineage>
</organism>
<gene>
    <name evidence="3" type="primary">lip2_1</name>
    <name evidence="3" type="ORF">A6F68_00553</name>
</gene>